<reference evidence="3 4" key="1">
    <citation type="submission" date="2015-04" db="EMBL/GenBank/DDBJ databases">
        <title>Complete genome sequence of Schizopora paradoxa KUC8140, a cosmopolitan wood degrader in East Asia.</title>
        <authorList>
            <consortium name="DOE Joint Genome Institute"/>
            <person name="Min B."/>
            <person name="Park H."/>
            <person name="Jang Y."/>
            <person name="Kim J.-J."/>
            <person name="Kim K.H."/>
            <person name="Pangilinan J."/>
            <person name="Lipzen A."/>
            <person name="Riley R."/>
            <person name="Grigoriev I.V."/>
            <person name="Spatafora J.W."/>
            <person name="Choi I.-G."/>
        </authorList>
    </citation>
    <scope>NUCLEOTIDE SEQUENCE [LARGE SCALE GENOMIC DNA]</scope>
    <source>
        <strain evidence="3 4">KUC8140</strain>
    </source>
</reference>
<name>A0A0H2RWM4_9AGAM</name>
<dbReference type="OrthoDB" id="2689303at2759"/>
<feature type="compositionally biased region" description="Low complexity" evidence="1">
    <location>
        <begin position="146"/>
        <end position="162"/>
    </location>
</feature>
<protein>
    <recommendedName>
        <fullName evidence="2">DUF6532 domain-containing protein</fullName>
    </recommendedName>
</protein>
<dbReference type="InterPro" id="IPR045341">
    <property type="entry name" value="DUF6532"/>
</dbReference>
<dbReference type="AlphaFoldDB" id="A0A0H2RWM4"/>
<proteinExistence type="predicted"/>
<evidence type="ECO:0000259" key="2">
    <source>
        <dbReference type="Pfam" id="PF20149"/>
    </source>
</evidence>
<feature type="compositionally biased region" description="Low complexity" evidence="1">
    <location>
        <begin position="448"/>
        <end position="462"/>
    </location>
</feature>
<feature type="compositionally biased region" description="Basic residues" evidence="1">
    <location>
        <begin position="98"/>
        <end position="110"/>
    </location>
</feature>
<organism evidence="3 4">
    <name type="scientific">Schizopora paradoxa</name>
    <dbReference type="NCBI Taxonomy" id="27342"/>
    <lineage>
        <taxon>Eukaryota</taxon>
        <taxon>Fungi</taxon>
        <taxon>Dikarya</taxon>
        <taxon>Basidiomycota</taxon>
        <taxon>Agaricomycotina</taxon>
        <taxon>Agaricomycetes</taxon>
        <taxon>Hymenochaetales</taxon>
        <taxon>Schizoporaceae</taxon>
        <taxon>Schizopora</taxon>
    </lineage>
</organism>
<feature type="compositionally biased region" description="Low complexity" evidence="1">
    <location>
        <begin position="33"/>
        <end position="42"/>
    </location>
</feature>
<feature type="compositionally biased region" description="Polar residues" evidence="1">
    <location>
        <begin position="407"/>
        <end position="421"/>
    </location>
</feature>
<dbReference type="EMBL" id="KQ086062">
    <property type="protein sequence ID" value="KLO09226.1"/>
    <property type="molecule type" value="Genomic_DNA"/>
</dbReference>
<feature type="compositionally biased region" description="Basic and acidic residues" evidence="1">
    <location>
        <begin position="234"/>
        <end position="251"/>
    </location>
</feature>
<dbReference type="Pfam" id="PF20149">
    <property type="entry name" value="DUF6532"/>
    <property type="match status" value="1"/>
</dbReference>
<feature type="compositionally biased region" description="Polar residues" evidence="1">
    <location>
        <begin position="1"/>
        <end position="12"/>
    </location>
</feature>
<feature type="region of interest" description="Disordered" evidence="1">
    <location>
        <begin position="1"/>
        <end position="263"/>
    </location>
</feature>
<feature type="compositionally biased region" description="Acidic residues" evidence="1">
    <location>
        <begin position="179"/>
        <end position="189"/>
    </location>
</feature>
<sequence>MSTNNASATTNGAGEPSTHGMKTRGRIWNANPALAALTAGETETGKPRARRRTQAQIRADNEAAEREQREAAAEMEERVSKIARIEVEIQQQDEARKQPVRQRGRPKGSTKKNAAGSRGKAAALLPDNSNTPVTQTPSAQIQEPIPSSNNPSPTTSLQPTPSKNSLDVNMENGLSGEQDSGEQDVEESDGNYQRALTEEPESPREEPDNDEQLETGNDDDEMDVENGAGATNDDDGHGEEPEPPVENERPSNAKAGKGKSKKVQIVLRNSVAVAREHLAAEMEAAANAHDAFAEQPPASTASDMSSAAGRITAMSNNSNAPAATTDISTWRMKVKPGGQHVADVSEAVAKVRVGPVRPTDSVSQTSSPGSSVISSVVNRSSQSHKSSLPSTASSAPPAMLVVPPTPQKSRVSNQKTTSESGVSIRLRSAADSLQVADSEDGKLRSRSRSGSQSSAKSSGGSKYTNADLPFELGTTRKSRWRNTFCTTFFQFMGTVADPWTILLEYIQQVWDLVFSDFPYNVQGTGAVFSIVSQRVCEWRGKIAREALSLVKAHFETDEFKLDNGQSDTEAIAGYVEHMIEWTQYGYRFIYRDTKGQFFSFRHPFISKLLGLHLQSINGSVGMDSFGTEEDCRPVGALIVCCVAMHRALQLYRTGSPPKSISDFSGDTIAEKRDQFAEFINLDSEVWEKVIEEARKHVPAGARRSTTRHVPPKLTETIRATVREDPDEGELS</sequence>
<feature type="compositionally biased region" description="Polar residues" evidence="1">
    <location>
        <begin position="127"/>
        <end position="141"/>
    </location>
</feature>
<dbReference type="STRING" id="27342.A0A0H2RWM4"/>
<feature type="compositionally biased region" description="Polar residues" evidence="1">
    <location>
        <begin position="313"/>
        <end position="328"/>
    </location>
</feature>
<evidence type="ECO:0000256" key="1">
    <source>
        <dbReference type="SAM" id="MobiDB-lite"/>
    </source>
</evidence>
<feature type="compositionally biased region" description="Acidic residues" evidence="1">
    <location>
        <begin position="207"/>
        <end position="224"/>
    </location>
</feature>
<feature type="compositionally biased region" description="Basic and acidic residues" evidence="1">
    <location>
        <begin position="59"/>
        <end position="97"/>
    </location>
</feature>
<keyword evidence="4" id="KW-1185">Reference proteome</keyword>
<gene>
    <name evidence="3" type="ORF">SCHPADRAFT_943784</name>
</gene>
<evidence type="ECO:0000313" key="4">
    <source>
        <dbReference type="Proteomes" id="UP000053477"/>
    </source>
</evidence>
<feature type="domain" description="DUF6532" evidence="2">
    <location>
        <begin position="524"/>
        <end position="671"/>
    </location>
</feature>
<feature type="region of interest" description="Disordered" evidence="1">
    <location>
        <begin position="697"/>
        <end position="731"/>
    </location>
</feature>
<dbReference type="InParanoid" id="A0A0H2RWM4"/>
<evidence type="ECO:0000313" key="3">
    <source>
        <dbReference type="EMBL" id="KLO09226.1"/>
    </source>
</evidence>
<feature type="compositionally biased region" description="Low complexity" evidence="1">
    <location>
        <begin position="361"/>
        <end position="398"/>
    </location>
</feature>
<feature type="region of interest" description="Disordered" evidence="1">
    <location>
        <begin position="289"/>
        <end position="462"/>
    </location>
</feature>
<dbReference type="Proteomes" id="UP000053477">
    <property type="component" value="Unassembled WGS sequence"/>
</dbReference>
<accession>A0A0H2RWM4</accession>